<proteinExistence type="predicted"/>
<evidence type="ECO:0000313" key="2">
    <source>
        <dbReference type="Proteomes" id="UP000015523"/>
    </source>
</evidence>
<dbReference type="AlphaFoldDB" id="T0J8N2"/>
<reference evidence="1 2" key="1">
    <citation type="journal article" date="2013" name="Genome Announc.">
        <title>Draft Genome Sequence of Sphingobium ummariense Strain RL-3, a Hexachlorocyclohexane-Degrading Bacterium.</title>
        <authorList>
            <person name="Kohli P."/>
            <person name="Dua A."/>
            <person name="Sangwan N."/>
            <person name="Oldach P."/>
            <person name="Khurana J.P."/>
            <person name="Lal R."/>
        </authorList>
    </citation>
    <scope>NUCLEOTIDE SEQUENCE [LARGE SCALE GENOMIC DNA]</scope>
    <source>
        <strain evidence="1 2">RL-3</strain>
    </source>
</reference>
<accession>T0J8N2</accession>
<dbReference type="Proteomes" id="UP000015523">
    <property type="component" value="Unassembled WGS sequence"/>
</dbReference>
<gene>
    <name evidence="1" type="ORF">M529_05050</name>
</gene>
<evidence type="ECO:0000313" key="1">
    <source>
        <dbReference type="EMBL" id="EQB33162.1"/>
    </source>
</evidence>
<keyword evidence="2" id="KW-1185">Reference proteome</keyword>
<comment type="caution">
    <text evidence="1">The sequence shown here is derived from an EMBL/GenBank/DDBJ whole genome shotgun (WGS) entry which is preliminary data.</text>
</comment>
<dbReference type="EMBL" id="AUWY01000047">
    <property type="protein sequence ID" value="EQB33162.1"/>
    <property type="molecule type" value="Genomic_DNA"/>
</dbReference>
<protein>
    <submittedName>
        <fullName evidence="1">Uncharacterized protein</fullName>
    </submittedName>
</protein>
<sequence length="32" mass="3556">MLLASTDPAALLDMIGSYQVPSEMKWISSDER</sequence>
<organism evidence="1 2">
    <name type="scientific">Sphingobium ummariense RL-3</name>
    <dbReference type="NCBI Taxonomy" id="1346791"/>
    <lineage>
        <taxon>Bacteria</taxon>
        <taxon>Pseudomonadati</taxon>
        <taxon>Pseudomonadota</taxon>
        <taxon>Alphaproteobacteria</taxon>
        <taxon>Sphingomonadales</taxon>
        <taxon>Sphingomonadaceae</taxon>
        <taxon>Sphingobium</taxon>
    </lineage>
</organism>
<name>T0J8N2_9SPHN</name>